<dbReference type="OrthoDB" id="244056at2"/>
<dbReference type="GeneID" id="99653957"/>
<dbReference type="RefSeq" id="WP_021592585.1">
    <property type="nucleotide sequence ID" value="NZ_CP083237.1"/>
</dbReference>
<sequence length="319" mass="34565">MNNPARPENRTNGAGLLRAQGLPESDDYGRTRSPLRFGDGGDYRLEISGVERLSTLEVLIAESARHGVHIHRIVSFGGGATLLDRGELKAFAQLAAEHDIEVVACPGPRSGWDSGRQALTEEGVTTGKRVRGADNLRRLLDDYLRIFSVGLRGVLVVDEGVLDVLHHAREAGDLPPDAFFKVSVYAGHANPASVRILERLGADSVNPVGDLSLPMLAAIRSQVRIPLDVWALTFDSFGGMNRLWEAAEIAAVAAPVYFKIEPGESESVMYNGYTDPAYHEMLIRHKVRHAAILTELSETVDPTVLASPAPQAVMPEPVP</sequence>
<dbReference type="Proteomes" id="UP000183413">
    <property type="component" value="Unassembled WGS sequence"/>
</dbReference>
<evidence type="ECO:0000256" key="1">
    <source>
        <dbReference type="SAM" id="MobiDB-lite"/>
    </source>
</evidence>
<dbReference type="eggNOG" id="COG0826">
    <property type="taxonomic scope" value="Bacteria"/>
</dbReference>
<protein>
    <submittedName>
        <fullName evidence="2">Uncharacterized protein</fullName>
    </submittedName>
</protein>
<dbReference type="InParanoid" id="A0A1I5F056"/>
<feature type="region of interest" description="Disordered" evidence="1">
    <location>
        <begin position="1"/>
        <end position="35"/>
    </location>
</feature>
<gene>
    <name evidence="2" type="ORF">SAMN04489713_104364</name>
</gene>
<keyword evidence="3" id="KW-1185">Reference proteome</keyword>
<dbReference type="AlphaFoldDB" id="A0A1I5F056"/>
<evidence type="ECO:0000313" key="3">
    <source>
        <dbReference type="Proteomes" id="UP000183413"/>
    </source>
</evidence>
<evidence type="ECO:0000313" key="2">
    <source>
        <dbReference type="EMBL" id="SFO17154.1"/>
    </source>
</evidence>
<accession>A0A1I5F056</accession>
<dbReference type="EMBL" id="FOVH01000004">
    <property type="protein sequence ID" value="SFO17154.1"/>
    <property type="molecule type" value="Genomic_DNA"/>
</dbReference>
<organism evidence="2 3">
    <name type="scientific">Actinomadura madurae</name>
    <dbReference type="NCBI Taxonomy" id="1993"/>
    <lineage>
        <taxon>Bacteria</taxon>
        <taxon>Bacillati</taxon>
        <taxon>Actinomycetota</taxon>
        <taxon>Actinomycetes</taxon>
        <taxon>Streptosporangiales</taxon>
        <taxon>Thermomonosporaceae</taxon>
        <taxon>Actinomadura</taxon>
    </lineage>
</organism>
<name>A0A1I5F056_9ACTN</name>
<proteinExistence type="predicted"/>
<reference evidence="2 3" key="1">
    <citation type="submission" date="2016-10" db="EMBL/GenBank/DDBJ databases">
        <authorList>
            <person name="de Groot N.N."/>
        </authorList>
    </citation>
    <scope>NUCLEOTIDE SEQUENCE [LARGE SCALE GENOMIC DNA]</scope>
    <source>
        <strain evidence="2 3">DSM 43067</strain>
    </source>
</reference>
<dbReference type="STRING" id="1993.SAMN04489713_104364"/>